<dbReference type="Pfam" id="PF00266">
    <property type="entry name" value="Aminotran_5"/>
    <property type="match status" value="1"/>
</dbReference>
<evidence type="ECO:0000256" key="1">
    <source>
        <dbReference type="ARBA" id="ARBA00022898"/>
    </source>
</evidence>
<reference evidence="3" key="1">
    <citation type="journal article" date="2012" name="Science">
        <title>Fermentation, hydrogen, and sulfur metabolism in multiple uncultivated bacterial phyla.</title>
        <authorList>
            <person name="Wrighton K.C."/>
            <person name="Thomas B.C."/>
            <person name="Sharon I."/>
            <person name="Miller C.S."/>
            <person name="Castelle C.J."/>
            <person name="VerBerkmoes N.C."/>
            <person name="Wilkins M.J."/>
            <person name="Hettich R.L."/>
            <person name="Lipton M.S."/>
            <person name="Williams K.H."/>
            <person name="Long P.E."/>
            <person name="Banfield J.F."/>
        </authorList>
    </citation>
    <scope>NUCLEOTIDE SEQUENCE [LARGE SCALE GENOMIC DNA]</scope>
</reference>
<evidence type="ECO:0000313" key="3">
    <source>
        <dbReference type="EMBL" id="EKE28321.1"/>
    </source>
</evidence>
<keyword evidence="1" id="KW-0663">Pyridoxal phosphate</keyword>
<name>K2FB20_9BACT</name>
<sequence length="405" mass="48186">MNPLKNDFPIFKNNPWIVFLDNASSTQKPSHVINGITHFLENDYANIHRWAYALSEKSEILYERSKEKVKEFIGAKYVSEINYTYNSTYAINILTLALKRSWMLKKWDKILLSISEHHANIVPWLILKEEIWIEIEYVNVDSDFNIDMQDLKNKLTQEVKIVSLTYVSNVTGKIFDLKKIWEIIKTSSEKTLFVVDWSQAVPNFKVNVQDLKCDFLVFTGHKVMAETWIWVLYWRKELLKTLNPWLGWGWAINWVKEQEYSPAWLPFRFEPGTPNIVGAVSLLKSLEYIESIWWYEKIEENEKGLVKYALSKFDKVKDKVKLQWSAIPEDRIWIFTFYVDWVHSWDVAEFMAERNICIRAGHHCTEPLMNYCNITWSFRMSLYLYNDKEDIDKFFGALEEFLDTI</sequence>
<dbReference type="AlphaFoldDB" id="K2FB20"/>
<evidence type="ECO:0000259" key="2">
    <source>
        <dbReference type="Pfam" id="PF00266"/>
    </source>
</evidence>
<dbReference type="InterPro" id="IPR000192">
    <property type="entry name" value="Aminotrans_V_dom"/>
</dbReference>
<dbReference type="PANTHER" id="PTHR43586">
    <property type="entry name" value="CYSTEINE DESULFURASE"/>
    <property type="match status" value="1"/>
</dbReference>
<dbReference type="PANTHER" id="PTHR43586:SF8">
    <property type="entry name" value="CYSTEINE DESULFURASE 1, CHLOROPLASTIC"/>
    <property type="match status" value="1"/>
</dbReference>
<dbReference type="InterPro" id="IPR015421">
    <property type="entry name" value="PyrdxlP-dep_Trfase_major"/>
</dbReference>
<protein>
    <recommendedName>
        <fullName evidence="2">Aminotransferase class V domain-containing protein</fullName>
    </recommendedName>
</protein>
<dbReference type="SUPFAM" id="SSF53383">
    <property type="entry name" value="PLP-dependent transferases"/>
    <property type="match status" value="1"/>
</dbReference>
<feature type="domain" description="Aminotransferase class V" evidence="2">
    <location>
        <begin position="18"/>
        <end position="394"/>
    </location>
</feature>
<comment type="caution">
    <text evidence="3">The sequence shown here is derived from an EMBL/GenBank/DDBJ whole genome shotgun (WGS) entry which is preliminary data.</text>
</comment>
<dbReference type="Gene3D" id="3.90.1150.10">
    <property type="entry name" value="Aspartate Aminotransferase, domain 1"/>
    <property type="match status" value="1"/>
</dbReference>
<proteinExistence type="predicted"/>
<accession>K2FB20</accession>
<organism evidence="3">
    <name type="scientific">uncultured bacterium</name>
    <name type="common">gcode 4</name>
    <dbReference type="NCBI Taxonomy" id="1234023"/>
    <lineage>
        <taxon>Bacteria</taxon>
        <taxon>environmental samples</taxon>
    </lineage>
</organism>
<dbReference type="InterPro" id="IPR015422">
    <property type="entry name" value="PyrdxlP-dep_Trfase_small"/>
</dbReference>
<dbReference type="Gene3D" id="3.40.640.10">
    <property type="entry name" value="Type I PLP-dependent aspartate aminotransferase-like (Major domain)"/>
    <property type="match status" value="1"/>
</dbReference>
<dbReference type="InterPro" id="IPR015424">
    <property type="entry name" value="PyrdxlP-dep_Trfase"/>
</dbReference>
<gene>
    <name evidence="3" type="ORF">ACD_3C00079G0007</name>
</gene>
<dbReference type="EMBL" id="AMFJ01000353">
    <property type="protein sequence ID" value="EKE28321.1"/>
    <property type="molecule type" value="Genomic_DNA"/>
</dbReference>